<keyword evidence="7 23" id="KW-0812">Transmembrane</keyword>
<dbReference type="GO" id="GO:0005743">
    <property type="term" value="C:mitochondrial inner membrane"/>
    <property type="evidence" value="ECO:0007669"/>
    <property type="project" value="UniProtKB-SubCell"/>
</dbReference>
<dbReference type="SUPFAM" id="SSF75553">
    <property type="entry name" value="Smc hinge domain"/>
    <property type="match status" value="1"/>
</dbReference>
<evidence type="ECO:0000256" key="4">
    <source>
        <dbReference type="ARBA" id="ARBA00006375"/>
    </source>
</evidence>
<comment type="subcellular location">
    <subcellularLocation>
        <location evidence="2">Mitochondrion inner membrane</location>
        <topology evidence="2">Multi-pass membrane protein</topology>
    </subcellularLocation>
    <subcellularLocation>
        <location evidence="1">Nucleus</location>
    </subcellularLocation>
</comment>
<keyword evidence="19" id="KW-0131">Cell cycle</keyword>
<dbReference type="GO" id="GO:0005634">
    <property type="term" value="C:nucleus"/>
    <property type="evidence" value="ECO:0007669"/>
    <property type="project" value="UniProtKB-SubCell"/>
</dbReference>
<dbReference type="EMBL" id="CP119922">
    <property type="protein sequence ID" value="WFD17406.1"/>
    <property type="molecule type" value="Genomic_DNA"/>
</dbReference>
<name>A0AAJ5Z8Y5_9BASI</name>
<dbReference type="InterPro" id="IPR018108">
    <property type="entry name" value="MCP_transmembrane"/>
</dbReference>
<dbReference type="GO" id="GO:0016887">
    <property type="term" value="F:ATP hydrolysis activity"/>
    <property type="evidence" value="ECO:0007669"/>
    <property type="project" value="InterPro"/>
</dbReference>
<feature type="repeat" description="Solcar" evidence="23">
    <location>
        <begin position="1379"/>
        <end position="1465"/>
    </location>
</feature>
<dbReference type="Gene3D" id="1.50.40.10">
    <property type="entry name" value="Mitochondrial carrier domain"/>
    <property type="match status" value="1"/>
</dbReference>
<dbReference type="PROSITE" id="PS50920">
    <property type="entry name" value="SOLCAR"/>
    <property type="match status" value="3"/>
</dbReference>
<accession>A0AAJ5Z8Y5</accession>
<evidence type="ECO:0000256" key="6">
    <source>
        <dbReference type="ARBA" id="ARBA00022618"/>
    </source>
</evidence>
<feature type="repeat" description="Solcar" evidence="23">
    <location>
        <begin position="1475"/>
        <end position="1563"/>
    </location>
</feature>
<feature type="repeat" description="Solcar" evidence="23">
    <location>
        <begin position="1281"/>
        <end position="1371"/>
    </location>
</feature>
<dbReference type="SUPFAM" id="SSF103506">
    <property type="entry name" value="Mitochondrial carrier"/>
    <property type="match status" value="1"/>
</dbReference>
<protein>
    <recommendedName>
        <fullName evidence="21">Mitochondrial aspartate-glutamate transporter AGC1</fullName>
    </recommendedName>
    <alternativeName>
        <fullName evidence="22">Aspartate-glutamate carrier 1</fullName>
    </alternativeName>
</protein>
<dbReference type="InterPro" id="IPR002067">
    <property type="entry name" value="MCP"/>
</dbReference>
<dbReference type="FunFam" id="3.40.50.300:FF:000278">
    <property type="entry name" value="Structural maintenance of chromosomes 2"/>
    <property type="match status" value="1"/>
</dbReference>
<comment type="similarity">
    <text evidence="3">Belongs to the SMC family. SMC2 subfamily.</text>
</comment>
<evidence type="ECO:0000256" key="19">
    <source>
        <dbReference type="ARBA" id="ARBA00023306"/>
    </source>
</evidence>
<evidence type="ECO:0000256" key="10">
    <source>
        <dbReference type="ARBA" id="ARBA00022776"/>
    </source>
</evidence>
<keyword evidence="16" id="KW-0496">Mitochondrion</keyword>
<keyword evidence="12" id="KW-0067">ATP-binding</keyword>
<feature type="coiled-coil region" evidence="24">
    <location>
        <begin position="747"/>
        <end position="774"/>
    </location>
</feature>
<evidence type="ECO:0000256" key="5">
    <source>
        <dbReference type="ARBA" id="ARBA00022448"/>
    </source>
</evidence>
<organism evidence="27 28">
    <name type="scientific">Malassezia arunalokei</name>
    <dbReference type="NCBI Taxonomy" id="1514897"/>
    <lineage>
        <taxon>Eukaryota</taxon>
        <taxon>Fungi</taxon>
        <taxon>Dikarya</taxon>
        <taxon>Basidiomycota</taxon>
        <taxon>Ustilaginomycotina</taxon>
        <taxon>Malasseziomycetes</taxon>
        <taxon>Malasseziales</taxon>
        <taxon>Malasseziaceae</taxon>
        <taxon>Malassezia</taxon>
    </lineage>
</organism>
<evidence type="ECO:0000256" key="14">
    <source>
        <dbReference type="ARBA" id="ARBA00023054"/>
    </source>
</evidence>
<dbReference type="InterPro" id="IPR027120">
    <property type="entry name" value="Smc2_ABC"/>
</dbReference>
<keyword evidence="5" id="KW-0813">Transport</keyword>
<keyword evidence="14 24" id="KW-0175">Coiled coil</keyword>
<keyword evidence="28" id="KW-1185">Reference proteome</keyword>
<evidence type="ECO:0000256" key="2">
    <source>
        <dbReference type="ARBA" id="ARBA00004448"/>
    </source>
</evidence>
<dbReference type="InterPro" id="IPR036277">
    <property type="entry name" value="SMC_hinge_sf"/>
</dbReference>
<comment type="similarity">
    <text evidence="4">Belongs to the mitochondrial carrier (TC 2.A.29) family.</text>
</comment>
<dbReference type="Gene3D" id="3.40.50.300">
    <property type="entry name" value="P-loop containing nucleotide triphosphate hydrolases"/>
    <property type="match status" value="2"/>
</dbReference>
<evidence type="ECO:0000256" key="3">
    <source>
        <dbReference type="ARBA" id="ARBA00005231"/>
    </source>
</evidence>
<evidence type="ECO:0000256" key="25">
    <source>
        <dbReference type="SAM" id="MobiDB-lite"/>
    </source>
</evidence>
<evidence type="ECO:0000256" key="22">
    <source>
        <dbReference type="ARBA" id="ARBA00082232"/>
    </source>
</evidence>
<dbReference type="InterPro" id="IPR010935">
    <property type="entry name" value="SMC_hinge"/>
</dbReference>
<feature type="coiled-coil region" evidence="24">
    <location>
        <begin position="393"/>
        <end position="420"/>
    </location>
</feature>
<evidence type="ECO:0000256" key="1">
    <source>
        <dbReference type="ARBA" id="ARBA00004123"/>
    </source>
</evidence>
<keyword evidence="17 23" id="KW-0472">Membrane</keyword>
<dbReference type="Pfam" id="PF02463">
    <property type="entry name" value="SMC_N"/>
    <property type="match status" value="1"/>
</dbReference>
<dbReference type="InterPro" id="IPR027417">
    <property type="entry name" value="P-loop_NTPase"/>
</dbReference>
<keyword evidence="6" id="KW-0132">Cell division</keyword>
<feature type="coiled-coil region" evidence="24">
    <location>
        <begin position="814"/>
        <end position="977"/>
    </location>
</feature>
<dbReference type="InterPro" id="IPR003395">
    <property type="entry name" value="RecF/RecN/SMC_N"/>
</dbReference>
<dbReference type="Pfam" id="PF00153">
    <property type="entry name" value="Mito_carr"/>
    <property type="match status" value="3"/>
</dbReference>
<dbReference type="CDD" id="cd03273">
    <property type="entry name" value="ABC_SMC2_euk"/>
    <property type="match status" value="1"/>
</dbReference>
<evidence type="ECO:0000256" key="24">
    <source>
        <dbReference type="SAM" id="Coils"/>
    </source>
</evidence>
<evidence type="ECO:0000259" key="26">
    <source>
        <dbReference type="SMART" id="SM00968"/>
    </source>
</evidence>
<evidence type="ECO:0000256" key="7">
    <source>
        <dbReference type="ARBA" id="ARBA00022692"/>
    </source>
</evidence>
<evidence type="ECO:0000313" key="28">
    <source>
        <dbReference type="Proteomes" id="UP001217582"/>
    </source>
</evidence>
<dbReference type="FunFam" id="3.40.50.300:FF:000385">
    <property type="entry name" value="Structural maintenance of chromosomes 2"/>
    <property type="match status" value="1"/>
</dbReference>
<feature type="coiled-coil region" evidence="24">
    <location>
        <begin position="213"/>
        <end position="240"/>
    </location>
</feature>
<evidence type="ECO:0000256" key="8">
    <source>
        <dbReference type="ARBA" id="ARBA00022737"/>
    </source>
</evidence>
<dbReference type="GO" id="GO:0055085">
    <property type="term" value="P:transmembrane transport"/>
    <property type="evidence" value="ECO:0007669"/>
    <property type="project" value="InterPro"/>
</dbReference>
<dbReference type="GO" id="GO:0007076">
    <property type="term" value="P:mitotic chromosome condensation"/>
    <property type="evidence" value="ECO:0007669"/>
    <property type="project" value="UniProtKB-ARBA"/>
</dbReference>
<keyword evidence="9" id="KW-0547">Nucleotide-binding</keyword>
<evidence type="ECO:0000256" key="11">
    <source>
        <dbReference type="ARBA" id="ARBA00022792"/>
    </source>
</evidence>
<evidence type="ECO:0000256" key="21">
    <source>
        <dbReference type="ARBA" id="ARBA00073787"/>
    </source>
</evidence>
<evidence type="ECO:0000256" key="12">
    <source>
        <dbReference type="ARBA" id="ARBA00022840"/>
    </source>
</evidence>
<evidence type="ECO:0000256" key="15">
    <source>
        <dbReference type="ARBA" id="ARBA00023067"/>
    </source>
</evidence>
<dbReference type="PRINTS" id="PR00926">
    <property type="entry name" value="MITOCARRIER"/>
</dbReference>
<feature type="region of interest" description="Disordered" evidence="25">
    <location>
        <begin position="1167"/>
        <end position="1188"/>
    </location>
</feature>
<dbReference type="Gene3D" id="1.20.1060.20">
    <property type="match status" value="1"/>
</dbReference>
<keyword evidence="8" id="KW-0677">Repeat</keyword>
<evidence type="ECO:0000256" key="23">
    <source>
        <dbReference type="PROSITE-ProRule" id="PRU00282"/>
    </source>
</evidence>
<feature type="coiled-coil region" evidence="24">
    <location>
        <begin position="265"/>
        <end position="292"/>
    </location>
</feature>
<keyword evidence="15" id="KW-0226">DNA condensation</keyword>
<dbReference type="InterPro" id="IPR023395">
    <property type="entry name" value="MCP_dom_sf"/>
</dbReference>
<dbReference type="SUPFAM" id="SSF52540">
    <property type="entry name" value="P-loop containing nucleoside triphosphate hydrolases"/>
    <property type="match status" value="1"/>
</dbReference>
<dbReference type="Proteomes" id="UP001217582">
    <property type="component" value="Chromosome 7"/>
</dbReference>
<evidence type="ECO:0000256" key="20">
    <source>
        <dbReference type="ARBA" id="ARBA00059916"/>
    </source>
</evidence>
<dbReference type="PANTHER" id="PTHR43977">
    <property type="entry name" value="STRUCTURAL MAINTENANCE OF CHROMOSOMES PROTEIN 3"/>
    <property type="match status" value="1"/>
</dbReference>
<dbReference type="SMART" id="SM00968">
    <property type="entry name" value="SMC_hinge"/>
    <property type="match status" value="1"/>
</dbReference>
<keyword evidence="18" id="KW-0539">Nucleus</keyword>
<dbReference type="GO" id="GO:0005524">
    <property type="term" value="F:ATP binding"/>
    <property type="evidence" value="ECO:0007669"/>
    <property type="project" value="UniProtKB-KW"/>
</dbReference>
<dbReference type="GO" id="GO:0005694">
    <property type="term" value="C:chromosome"/>
    <property type="evidence" value="ECO:0007669"/>
    <property type="project" value="InterPro"/>
</dbReference>
<reference evidence="27 28" key="1">
    <citation type="submission" date="2023-03" db="EMBL/GenBank/DDBJ databases">
        <title>Mating type loci evolution in Malassezia.</title>
        <authorList>
            <person name="Coelho M.A."/>
        </authorList>
    </citation>
    <scope>NUCLEOTIDE SEQUENCE [LARGE SCALE GENOMIC DNA]</scope>
    <source>
        <strain evidence="27 28">CBS 13387</strain>
    </source>
</reference>
<feature type="domain" description="SMC hinge" evidence="26">
    <location>
        <begin position="512"/>
        <end position="633"/>
    </location>
</feature>
<dbReference type="Gene3D" id="3.30.70.1620">
    <property type="match status" value="1"/>
</dbReference>
<dbReference type="FunFam" id="1.50.40.10:FF:000004">
    <property type="entry name" value="Calcium-binding mitochondrial carrier protein Aralar1"/>
    <property type="match status" value="1"/>
</dbReference>
<evidence type="ECO:0000256" key="17">
    <source>
        <dbReference type="ARBA" id="ARBA00023136"/>
    </source>
</evidence>
<keyword evidence="10" id="KW-0498">Mitosis</keyword>
<evidence type="ECO:0000256" key="18">
    <source>
        <dbReference type="ARBA" id="ARBA00023242"/>
    </source>
</evidence>
<evidence type="ECO:0000313" key="27">
    <source>
        <dbReference type="EMBL" id="WFD17406.1"/>
    </source>
</evidence>
<evidence type="ECO:0000256" key="9">
    <source>
        <dbReference type="ARBA" id="ARBA00022741"/>
    </source>
</evidence>
<keyword evidence="11" id="KW-0999">Mitochondrion inner membrane</keyword>
<proteinExistence type="inferred from homology"/>
<evidence type="ECO:0000256" key="13">
    <source>
        <dbReference type="ARBA" id="ARBA00022989"/>
    </source>
</evidence>
<dbReference type="Pfam" id="PF06470">
    <property type="entry name" value="SMC_hinge"/>
    <property type="match status" value="1"/>
</dbReference>
<evidence type="ECO:0000256" key="16">
    <source>
        <dbReference type="ARBA" id="ARBA00023128"/>
    </source>
</evidence>
<feature type="coiled-coil region" evidence="24">
    <location>
        <begin position="466"/>
        <end position="493"/>
    </location>
</feature>
<sequence length="1604" mass="178167">MRIEELVIDGFKSYPVRTHVRGFDPSFNAITGLNGSGKSNILDAICFVLGLTNLSSVRASNMQDLIYKRGQAGVTKASVTIVFDNSDKERSPVAFENYATITVTRQVAMGGASKYLINGHKATQQAVQNLFQSVQLNINNPNFLIMQGRITKVLNMKPAEILSMMEEATGTRMFEERKERAFRTMAKKDQKVREISALLEEEIRPKLDRLREEKRAFLEYQKATSELERLERLAKAHEWQTLHTQREQSGLEDTRQRIRDKQAEMTAWVQHIESLRTELAALEQKQRGQKSTGPDAKQLHHQLVEATAQHEFRQAAHEEEARRVEADTHALDAAKTALETQEKDHASLSSSFAAFKDEYDKESASLAEQESLLQTLLTGVGTQDTQGGFQGQLAKARENETAVKSELQQMQVRIEHLERELRTKEPQAQQERHASRALHTKLERAHQAAEAAQVQLDAHAWDARRFEQLRTHRMQLQDDMARLSSERRALEDRLPSALQFTYADPSPDFDRSRVKGLVASLVQLDAERAKFATALETCAGGRLYSVVVEDEHVGAQLLAHGQLKKRVTLIPLSKIQPHVASSQRVQAAQKLAPGHVDLALSLIGYEDEVAKALEYVFGSTLVCRDAATAKRVTFDAAVRMKSVTMDGDVYDPAGTLSGGSAPSSGSHSVLLRMQDVARKAAQWNEARAAYEATHAEWDALQAQHAAYQELVSHVELKAHEARLVQQQVEGGRAAMLQAEIDTCRTSLDELRSSMEVAQARLKEATARTASIERDITEFDTDKEAKVGQVRASCKSMKAEFAERAKELKQRQSALRSSELACQQARIEVEHAQERLDEAHASLQQADDELQASSMHMHHLQTRVAESEAAMAETRAAMAACDDQVAELQAALQAKKASVADGELQLKQWHRELEQLEHVHATAQRHITALETAFPWILDECHLFGQPGSAYEFAKHNMDDVRRQCKRLDEQQSGLRRRINPRVMHMIDNVEKKDASLQHMLSTVLRDKNKIEQTIEELDRYKRDALQTTFEQVNRDFGAIFGELLPGNYAMLQPPEGQDVTQGLEVRVRLGATWKQSLTELSGGQRSLIALSLIMSLLQFNPAPMYILDEVDAALDLSHTQHIGHLFSTRFKGSQFIVVSLKEGLFSNANVLFRARFRDGTSVVERVSHKTGAASAPRPATSEDPTSLKGQSKLQFQIYTPKDLPPLLASKLRYFETGAQRQNSKVKYETQPSPNGEYVRHTISVHDAGAVESLMDQASGAVASQDRTASSSFIKSALQNVGQSTFNFVLGGFAGATGAAFVYPIDLVKTRMQNQRSSVTGEVMYRNSLDCARKVLRNEGFLGFYSGLLPQLLGVAPEKAIKLTMNDLVRSLTMDKDGHVSLGAEILAGGVAGGSQVVFTNPLEIVKIRLQVQGESPDPSKVKSGAIHIIRSLGLMGLYRGAGACLLRDIPFSAIYFPAYAHLKHDYFGERPDHRLSFGELMAAASIAGVPAAFLTTPADVIKTRLQVEARKGQATYSGISDCFAKILANESPTAFFKGSLARVLRSSPQFGATLVAYEYLKKFIPSPFETKDQTMASIVNHEDFQQAQEALSLFAVIHRAARSS</sequence>
<dbReference type="GO" id="GO:0051301">
    <property type="term" value="P:cell division"/>
    <property type="evidence" value="ECO:0007669"/>
    <property type="project" value="UniProtKB-KW"/>
</dbReference>
<gene>
    <name evidence="27" type="primary">SMC2</name>
    <name evidence="27" type="ORF">MARU1_003458</name>
</gene>
<comment type="function">
    <text evidence="20">Calcium-dependent mitochondrial aspartate and glutamate carrier. Transport of glutamate in mitochondria is required for mitochondrial transamination reactions and ornithine synthesis. Plays also a role in malate-aspartate NADH shuttle, which is critical for growth on acetate and fatty acids.</text>
</comment>
<keyword evidence="13" id="KW-1133">Transmembrane helix</keyword>